<gene>
    <name evidence="1" type="ORF">CCAX7_48320</name>
</gene>
<name>A0A402CQ85_9BACT</name>
<evidence type="ECO:0000313" key="1">
    <source>
        <dbReference type="EMBL" id="BDI32781.1"/>
    </source>
</evidence>
<reference evidence="1 2" key="1">
    <citation type="journal article" date="2019" name="Int. J. Syst. Evol. Microbiol.">
        <title>Capsulimonas corticalis gen. nov., sp. nov., an aerobic capsulated bacterium, of a novel bacterial order, Capsulimonadales ord. nov., of the class Armatimonadia of the phylum Armatimonadetes.</title>
        <authorList>
            <person name="Li J."/>
            <person name="Kudo C."/>
            <person name="Tonouchi A."/>
        </authorList>
    </citation>
    <scope>NUCLEOTIDE SEQUENCE [LARGE SCALE GENOMIC DNA]</scope>
    <source>
        <strain evidence="1 2">AX-7</strain>
    </source>
</reference>
<dbReference type="GO" id="GO:0009055">
    <property type="term" value="F:electron transfer activity"/>
    <property type="evidence" value="ECO:0007669"/>
    <property type="project" value="InterPro"/>
</dbReference>
<dbReference type="KEGG" id="ccot:CCAX7_48320"/>
<organism evidence="1 2">
    <name type="scientific">Capsulimonas corticalis</name>
    <dbReference type="NCBI Taxonomy" id="2219043"/>
    <lineage>
        <taxon>Bacteria</taxon>
        <taxon>Bacillati</taxon>
        <taxon>Armatimonadota</taxon>
        <taxon>Armatimonadia</taxon>
        <taxon>Capsulimonadales</taxon>
        <taxon>Capsulimonadaceae</taxon>
        <taxon>Capsulimonas</taxon>
    </lineage>
</organism>
<dbReference type="RefSeq" id="WP_119319520.1">
    <property type="nucleotide sequence ID" value="NZ_AP025739.1"/>
</dbReference>
<evidence type="ECO:0000313" key="2">
    <source>
        <dbReference type="Proteomes" id="UP000287394"/>
    </source>
</evidence>
<accession>A0A402CQ85</accession>
<dbReference type="OrthoDB" id="9811281at2"/>
<sequence length="123" mass="13068">MRIHWPLGMTAILVAAVGATAATHHAPMKAKASTNAKQIAAGKALISKDQCNGCHSADLKGKPGFSPSIRWSSLSKTYNEKTFARVMDTGVTQSGSMVKKPMPVYHLKAAESAALVAYLKTQK</sequence>
<protein>
    <submittedName>
        <fullName evidence="1">Uncharacterized protein</fullName>
    </submittedName>
</protein>
<dbReference type="PROSITE" id="PS51007">
    <property type="entry name" value="CYTC"/>
    <property type="match status" value="1"/>
</dbReference>
<dbReference type="Pfam" id="PF00034">
    <property type="entry name" value="Cytochrom_C"/>
    <property type="match status" value="1"/>
</dbReference>
<dbReference type="GO" id="GO:0020037">
    <property type="term" value="F:heme binding"/>
    <property type="evidence" value="ECO:0007669"/>
    <property type="project" value="InterPro"/>
</dbReference>
<keyword evidence="2" id="KW-1185">Reference proteome</keyword>
<dbReference type="AlphaFoldDB" id="A0A402CQ85"/>
<dbReference type="InterPro" id="IPR036909">
    <property type="entry name" value="Cyt_c-like_dom_sf"/>
</dbReference>
<dbReference type="EMBL" id="AP025739">
    <property type="protein sequence ID" value="BDI32781.1"/>
    <property type="molecule type" value="Genomic_DNA"/>
</dbReference>
<dbReference type="Gene3D" id="1.10.760.10">
    <property type="entry name" value="Cytochrome c-like domain"/>
    <property type="match status" value="1"/>
</dbReference>
<dbReference type="Proteomes" id="UP000287394">
    <property type="component" value="Chromosome"/>
</dbReference>
<proteinExistence type="predicted"/>
<dbReference type="InterPro" id="IPR009056">
    <property type="entry name" value="Cyt_c-like_dom"/>
</dbReference>
<dbReference type="SUPFAM" id="SSF46626">
    <property type="entry name" value="Cytochrome c"/>
    <property type="match status" value="1"/>
</dbReference>